<evidence type="ECO:0000313" key="2">
    <source>
        <dbReference type="Proteomes" id="UP000182826"/>
    </source>
</evidence>
<evidence type="ECO:0000313" key="1">
    <source>
        <dbReference type="EMBL" id="OIV41865.1"/>
    </source>
</evidence>
<dbReference type="AlphaFoldDB" id="A0A1J7C839"/>
<evidence type="ECO:0008006" key="3">
    <source>
        <dbReference type="Google" id="ProtNLM"/>
    </source>
</evidence>
<protein>
    <recommendedName>
        <fullName evidence="3">YtxH domain-containing protein</fullName>
    </recommendedName>
</protein>
<dbReference type="EMBL" id="MLFK01000006">
    <property type="protein sequence ID" value="OIV41865.1"/>
    <property type="molecule type" value="Genomic_DNA"/>
</dbReference>
<keyword evidence="2" id="KW-1185">Reference proteome</keyword>
<reference evidence="1 2" key="1">
    <citation type="submission" date="2016-10" db="EMBL/GenBank/DDBJ databases">
        <title>Draft Genome Sequence of Rhizobacteria Flavobacterium johnsoniae CI04.</title>
        <authorList>
            <person name="Bravo J.I."/>
            <person name="Lozano G.L."/>
            <person name="Handelsman J."/>
        </authorList>
    </citation>
    <scope>NUCLEOTIDE SEQUENCE [LARGE SCALE GENOMIC DNA]</scope>
    <source>
        <strain evidence="1 2">CI04</strain>
    </source>
</reference>
<name>A0A1J7C839_FLAJO</name>
<comment type="caution">
    <text evidence="1">The sequence shown here is derived from an EMBL/GenBank/DDBJ whole genome shotgun (WGS) entry which is preliminary data.</text>
</comment>
<sequence>MGLTSFFKNFFGSAKETADDFAGKAENTLEEVKEAVEPFIDKAEIFAEEAIEKIKEAADSIGDAIESLTSEITDDNLVTESVVDVSEKAITADDSDK</sequence>
<dbReference type="RefSeq" id="WP_071636359.1">
    <property type="nucleotide sequence ID" value="NZ_MLFK01000006.1"/>
</dbReference>
<proteinExistence type="predicted"/>
<dbReference type="Proteomes" id="UP000182826">
    <property type="component" value="Unassembled WGS sequence"/>
</dbReference>
<organism evidence="1 2">
    <name type="scientific">Flavobacterium johnsoniae</name>
    <name type="common">Cytophaga johnsonae</name>
    <dbReference type="NCBI Taxonomy" id="986"/>
    <lineage>
        <taxon>Bacteria</taxon>
        <taxon>Pseudomonadati</taxon>
        <taxon>Bacteroidota</taxon>
        <taxon>Flavobacteriia</taxon>
        <taxon>Flavobacteriales</taxon>
        <taxon>Flavobacteriaceae</taxon>
        <taxon>Flavobacterium</taxon>
    </lineage>
</organism>
<gene>
    <name evidence="1" type="ORF">BKM63_09370</name>
</gene>
<accession>A0A1J7C839</accession>
<dbReference type="OrthoDB" id="1371949at2"/>